<name>A0A2I2ZHR1_GORGO</name>
<evidence type="ECO:0000313" key="7">
    <source>
        <dbReference type="Proteomes" id="UP000001519"/>
    </source>
</evidence>
<dbReference type="InterPro" id="IPR039465">
    <property type="entry name" value="IL-17_rcpt-like"/>
</dbReference>
<dbReference type="InterPro" id="IPR032356">
    <property type="entry name" value="IL17R_A/B_N"/>
</dbReference>
<protein>
    <submittedName>
        <fullName evidence="6">Interleukin 17 receptor A</fullName>
    </submittedName>
</protein>
<evidence type="ECO:0000313" key="6">
    <source>
        <dbReference type="Ensembl" id="ENSGGOP00000046531.1"/>
    </source>
</evidence>
<keyword evidence="2" id="KW-1003">Cell membrane</keyword>
<dbReference type="AlphaFoldDB" id="A0A2I2ZHR1"/>
<dbReference type="InterPro" id="IPR043046">
    <property type="entry name" value="IL17RA/B_FnIII-like_2_sf"/>
</dbReference>
<dbReference type="Ensembl" id="ENSGGOT00000051472.1">
    <property type="protein sequence ID" value="ENSGGOP00000046531.1"/>
    <property type="gene ID" value="ENSGGOG00000012575.3"/>
</dbReference>
<evidence type="ECO:0000256" key="4">
    <source>
        <dbReference type="SAM" id="SignalP"/>
    </source>
</evidence>
<keyword evidence="7" id="KW-1185">Reference proteome</keyword>
<reference evidence="6" key="3">
    <citation type="submission" date="2025-08" db="UniProtKB">
        <authorList>
            <consortium name="Ensembl"/>
        </authorList>
    </citation>
    <scope>IDENTIFICATION</scope>
</reference>
<evidence type="ECO:0000256" key="1">
    <source>
        <dbReference type="ARBA" id="ARBA00004251"/>
    </source>
</evidence>
<dbReference type="Pfam" id="PF16578">
    <property type="entry name" value="IL17R_fnIII_D2"/>
    <property type="match status" value="1"/>
</dbReference>
<dbReference type="FunFam" id="2.60.40.2150:FF:000002">
    <property type="entry name" value="Interleukin 17 receptor A"/>
    <property type="match status" value="1"/>
</dbReference>
<reference evidence="7" key="1">
    <citation type="submission" date="2011-05" db="EMBL/GenBank/DDBJ databases">
        <title>Insights into the evolution of the great apes provided by the gorilla genome.</title>
        <authorList>
            <person name="Scally A."/>
        </authorList>
    </citation>
    <scope>NUCLEOTIDE SEQUENCE [LARGE SCALE GENOMIC DNA]</scope>
</reference>
<proteinExistence type="predicted"/>
<dbReference type="Gene3D" id="2.60.40.2150">
    <property type="entry name" value="Interleukin-17 receptor A/B, fibronectin-III-like domain 2"/>
    <property type="match status" value="1"/>
</dbReference>
<dbReference type="EMBL" id="CABD030119770">
    <property type="status" value="NOT_ANNOTATED_CDS"/>
    <property type="molecule type" value="Genomic_DNA"/>
</dbReference>
<keyword evidence="3 4" id="KW-0732">Signal</keyword>
<dbReference type="PANTHER" id="PTHR15583:SF13">
    <property type="entry name" value="INTERLEUKIN-17 RECEPTOR A"/>
    <property type="match status" value="1"/>
</dbReference>
<reference evidence="6" key="4">
    <citation type="submission" date="2025-09" db="UniProtKB">
        <authorList>
            <consortium name="Ensembl"/>
        </authorList>
    </citation>
    <scope>IDENTIFICATION</scope>
</reference>
<accession>A0A2I2ZHR1</accession>
<keyword evidence="2" id="KW-0472">Membrane</keyword>
<reference evidence="6 7" key="2">
    <citation type="journal article" date="2012" name="Nature">
        <title>Insights into hominid evolution from the gorilla genome sequence.</title>
        <authorList>
            <person name="Scally A."/>
            <person name="Dutheil J.Y."/>
            <person name="Hillier L.W."/>
            <person name="Jordan G.E."/>
            <person name="Goodhead I."/>
            <person name="Herrero J."/>
            <person name="Hobolth A."/>
            <person name="Lappalainen T."/>
            <person name="Mailund T."/>
            <person name="Marques-Bonet T."/>
            <person name="McCarthy S."/>
            <person name="Montgomery S.H."/>
            <person name="Schwalie P.C."/>
            <person name="Tang Y.A."/>
            <person name="Ward M.C."/>
            <person name="Xue Y."/>
            <person name="Yngvadottir B."/>
            <person name="Alkan C."/>
            <person name="Andersen L.N."/>
            <person name="Ayub Q."/>
            <person name="Ball E.V."/>
            <person name="Beal K."/>
            <person name="Bradley B.J."/>
            <person name="Chen Y."/>
            <person name="Clee C.M."/>
            <person name="Fitzgerald S."/>
            <person name="Graves T.A."/>
            <person name="Gu Y."/>
            <person name="Heath P."/>
            <person name="Heger A."/>
            <person name="Karakoc E."/>
            <person name="Kolb-Kokocinski A."/>
            <person name="Laird G.K."/>
            <person name="Lunter G."/>
            <person name="Meader S."/>
            <person name="Mort M."/>
            <person name="Mullikin J.C."/>
            <person name="Munch K."/>
            <person name="O'Connor T.D."/>
            <person name="Phillips A.D."/>
            <person name="Prado-Martinez J."/>
            <person name="Rogers A.S."/>
            <person name="Sajjadian S."/>
            <person name="Schmidt D."/>
            <person name="Shaw K."/>
            <person name="Simpson J.T."/>
            <person name="Stenson P.D."/>
            <person name="Turner D.J."/>
            <person name="Vigilant L."/>
            <person name="Vilella A.J."/>
            <person name="Whitener W."/>
            <person name="Zhu B."/>
            <person name="Cooper D.N."/>
            <person name="de Jong P."/>
            <person name="Dermitzakis E.T."/>
            <person name="Eichler E.E."/>
            <person name="Flicek P."/>
            <person name="Goldman N."/>
            <person name="Mundy N.I."/>
            <person name="Ning Z."/>
            <person name="Odom D.T."/>
            <person name="Ponting C.P."/>
            <person name="Quail M.A."/>
            <person name="Ryder O.A."/>
            <person name="Searle S.M."/>
            <person name="Warren W.C."/>
            <person name="Wilson R.K."/>
            <person name="Schierup M.H."/>
            <person name="Rogers J."/>
            <person name="Tyler-Smith C."/>
            <person name="Durbin R."/>
        </authorList>
    </citation>
    <scope>NUCLEOTIDE SEQUENCE [LARGE SCALE GENOMIC DNA]</scope>
</reference>
<dbReference type="GO" id="GO:0005886">
    <property type="term" value="C:plasma membrane"/>
    <property type="evidence" value="ECO:0007669"/>
    <property type="project" value="UniProtKB-SubCell"/>
</dbReference>
<organism evidence="6 7">
    <name type="scientific">Gorilla gorilla gorilla</name>
    <name type="common">Western lowland gorilla</name>
    <dbReference type="NCBI Taxonomy" id="9595"/>
    <lineage>
        <taxon>Eukaryota</taxon>
        <taxon>Metazoa</taxon>
        <taxon>Chordata</taxon>
        <taxon>Craniata</taxon>
        <taxon>Vertebrata</taxon>
        <taxon>Euteleostomi</taxon>
        <taxon>Mammalia</taxon>
        <taxon>Eutheria</taxon>
        <taxon>Euarchontoglires</taxon>
        <taxon>Primates</taxon>
        <taxon>Haplorrhini</taxon>
        <taxon>Catarrhini</taxon>
        <taxon>Hominidae</taxon>
        <taxon>Gorilla</taxon>
    </lineage>
</organism>
<feature type="chain" id="PRO_5014179592" evidence="4">
    <location>
        <begin position="33"/>
        <end position="297"/>
    </location>
</feature>
<dbReference type="GO" id="GO:0030368">
    <property type="term" value="F:interleukin-17 receptor activity"/>
    <property type="evidence" value="ECO:0007669"/>
    <property type="project" value="InterPro"/>
</dbReference>
<evidence type="ECO:0000259" key="5">
    <source>
        <dbReference type="Pfam" id="PF16556"/>
    </source>
</evidence>
<dbReference type="Bgee" id="ENSGGOG00000012575">
    <property type="expression patterns" value="Expressed in liver and 6 other cell types or tissues"/>
</dbReference>
<dbReference type="GeneTree" id="ENSGT00940000159018"/>
<dbReference type="Proteomes" id="UP000001519">
    <property type="component" value="Chromosome 22"/>
</dbReference>
<dbReference type="FunFam" id="2.60.40.2160:FF:000001">
    <property type="entry name" value="Interleukin 17 receptor A"/>
    <property type="match status" value="1"/>
</dbReference>
<dbReference type="Gene3D" id="2.60.40.2160">
    <property type="entry name" value="Interleukin-17 receptor A/B, fibronectin-III-like domain 1"/>
    <property type="match status" value="1"/>
</dbReference>
<dbReference type="Pfam" id="PF16556">
    <property type="entry name" value="IL17R_fnIII_D1"/>
    <property type="match status" value="1"/>
</dbReference>
<feature type="signal peptide" evidence="4">
    <location>
        <begin position="1"/>
        <end position="32"/>
    </location>
</feature>
<comment type="subcellular location">
    <subcellularLocation>
        <location evidence="1">Cell membrane</location>
        <topology evidence="1">Single-pass type I membrane protein</topology>
    </subcellularLocation>
</comment>
<dbReference type="InterPro" id="IPR038683">
    <property type="entry name" value="IL17RA/B_FnIII-like_1_sf"/>
</dbReference>
<dbReference type="PANTHER" id="PTHR15583">
    <property type="entry name" value="INTERLEUKIN-17 RECEPTOR"/>
    <property type="match status" value="1"/>
</dbReference>
<evidence type="ECO:0000256" key="2">
    <source>
        <dbReference type="ARBA" id="ARBA00022475"/>
    </source>
</evidence>
<evidence type="ECO:0000256" key="3">
    <source>
        <dbReference type="ARBA" id="ARBA00022729"/>
    </source>
</evidence>
<sequence length="297" mass="33863">MGAARSPPSAVPGPLLGLLLLLLGVLAPGGASLRLLDHRALVCSQPVRLDVGSTCLDDSWIHPRNLTPSSPKDLQIQLHFAHTQQGGLFPVAHIEWTLQTDASILYLEGAELSVLQLNTNERLCVRFEFLSKLRHHHRRWRFTFSHFVVDPDQEYEVTVHHLPKPIPDGDPNHQSKNFLVPDCEHARMKVTTPCMSSGSLWDPNITVETLEAHQLRVSFTLWNESTHYQILLTSFPHMENHSCFEHMHHIPAPRPEEFHQRSNVTLTLRNLKGCCRHQVQVGECGVDRCREQNRWQL</sequence>
<feature type="domain" description="IL17RA/B N-terminal" evidence="5">
    <location>
        <begin position="53"/>
        <end position="196"/>
    </location>
</feature>